<sequence>MSIVNKQTIIRACAQSHVCSFYHNATGLRRCSTCSYDYCNNSGFVPSFLYFLGNICCTLQYNKIFSVN</sequence>
<organism evidence="1 2">
    <name type="scientific">Rhamnusium bicolor</name>
    <dbReference type="NCBI Taxonomy" id="1586634"/>
    <lineage>
        <taxon>Eukaryota</taxon>
        <taxon>Metazoa</taxon>
        <taxon>Ecdysozoa</taxon>
        <taxon>Arthropoda</taxon>
        <taxon>Hexapoda</taxon>
        <taxon>Insecta</taxon>
        <taxon>Pterygota</taxon>
        <taxon>Neoptera</taxon>
        <taxon>Endopterygota</taxon>
        <taxon>Coleoptera</taxon>
        <taxon>Polyphaga</taxon>
        <taxon>Cucujiformia</taxon>
        <taxon>Chrysomeloidea</taxon>
        <taxon>Cerambycidae</taxon>
        <taxon>Lepturinae</taxon>
        <taxon>Rhagiini</taxon>
        <taxon>Rhamnusium</taxon>
    </lineage>
</organism>
<gene>
    <name evidence="1" type="ORF">NQ314_011636</name>
</gene>
<dbReference type="EMBL" id="JANEYF010003241">
    <property type="protein sequence ID" value="KAJ8938002.1"/>
    <property type="molecule type" value="Genomic_DNA"/>
</dbReference>
<dbReference type="Proteomes" id="UP001162156">
    <property type="component" value="Unassembled WGS sequence"/>
</dbReference>
<comment type="caution">
    <text evidence="1">The sequence shown here is derived from an EMBL/GenBank/DDBJ whole genome shotgun (WGS) entry which is preliminary data.</text>
</comment>
<name>A0AAV8XIT7_9CUCU</name>
<protein>
    <submittedName>
        <fullName evidence="1">Uncharacterized protein</fullName>
    </submittedName>
</protein>
<reference evidence="1" key="1">
    <citation type="journal article" date="2023" name="Insect Mol. Biol.">
        <title>Genome sequencing provides insights into the evolution of gene families encoding plant cell wall-degrading enzymes in longhorned beetles.</title>
        <authorList>
            <person name="Shin N.R."/>
            <person name="Okamura Y."/>
            <person name="Kirsch R."/>
            <person name="Pauchet Y."/>
        </authorList>
    </citation>
    <scope>NUCLEOTIDE SEQUENCE</scope>
    <source>
        <strain evidence="1">RBIC_L_NR</strain>
    </source>
</reference>
<evidence type="ECO:0000313" key="1">
    <source>
        <dbReference type="EMBL" id="KAJ8938002.1"/>
    </source>
</evidence>
<proteinExistence type="predicted"/>
<evidence type="ECO:0000313" key="2">
    <source>
        <dbReference type="Proteomes" id="UP001162156"/>
    </source>
</evidence>
<dbReference type="AlphaFoldDB" id="A0AAV8XIT7"/>
<accession>A0AAV8XIT7</accession>
<keyword evidence="2" id="KW-1185">Reference proteome</keyword>